<evidence type="ECO:0000313" key="2">
    <source>
        <dbReference type="WBParaSite" id="PS1159_v2.g20614.t1"/>
    </source>
</evidence>
<sequence>MSSNDKKPKPKPECVGWDCGAGAIRIANMDTRYRPEPQLITSQMDDRHFLAMTCMRVPQAFHRSTLFNTPAHIIMDAFRCQPTKSDYLFCVERGENDEYIIPSHRRLMKNNPTLEDLKANGIPPDSQTFKHEEIMASIIQEISKAFNVRNVSQKEAYICIPDAASLDHIRKLRRAFIEVFNKRQEAKKNPKLEDTKSSDPPAALEDEKPLNPSNIFFIQRTAAAIQMYFHRRSGVKVYDHNREQFHRENRVVPQERDQIILPRTVVVIAFGAGHFSSAIYKQETFERYGIRHIFNQSDDALGGEDLCYRLCEHAAKHPKLDEPGKEALKNPRLKKFLRNTMDQAKIDLSGFTPAIVDVEVNDDRVETLEITRDDFEKKIAKKEFDKIENYIKNLKEHTEGLDVTDVLLVRGSTRTKRILDLVGQYFHEVPIVKCLNTDECIVMGTALKGALKNGIHRTAYAEVEDIAMHDQWVEIDGIQLYLTKKYESVQNSKEHWIEPFGKNKLTYNGKEIDTKSGKTFSWKRDVACDPCIMTENRIHEEMTKGFNPAANNVTVTA</sequence>
<protein>
    <submittedName>
        <fullName evidence="2">Uncharacterized protein</fullName>
    </submittedName>
</protein>
<organism evidence="1 2">
    <name type="scientific">Panagrolaimus sp. PS1159</name>
    <dbReference type="NCBI Taxonomy" id="55785"/>
    <lineage>
        <taxon>Eukaryota</taxon>
        <taxon>Metazoa</taxon>
        <taxon>Ecdysozoa</taxon>
        <taxon>Nematoda</taxon>
        <taxon>Chromadorea</taxon>
        <taxon>Rhabditida</taxon>
        <taxon>Tylenchina</taxon>
        <taxon>Panagrolaimomorpha</taxon>
        <taxon>Panagrolaimoidea</taxon>
        <taxon>Panagrolaimidae</taxon>
        <taxon>Panagrolaimus</taxon>
    </lineage>
</organism>
<evidence type="ECO:0000313" key="1">
    <source>
        <dbReference type="Proteomes" id="UP000887580"/>
    </source>
</evidence>
<reference evidence="2" key="1">
    <citation type="submission" date="2022-11" db="UniProtKB">
        <authorList>
            <consortium name="WormBaseParasite"/>
        </authorList>
    </citation>
    <scope>IDENTIFICATION</scope>
</reference>
<proteinExistence type="predicted"/>
<dbReference type="WBParaSite" id="PS1159_v2.g20614.t1">
    <property type="protein sequence ID" value="PS1159_v2.g20614.t1"/>
    <property type="gene ID" value="PS1159_v2.g20614"/>
</dbReference>
<dbReference type="Proteomes" id="UP000887580">
    <property type="component" value="Unplaced"/>
</dbReference>
<name>A0AC35FTE6_9BILA</name>
<accession>A0AC35FTE6</accession>